<dbReference type="AlphaFoldDB" id="A0A9W7CMQ2"/>
<dbReference type="EMBL" id="BSXT01000683">
    <property type="protein sequence ID" value="GMF32335.1"/>
    <property type="molecule type" value="Genomic_DNA"/>
</dbReference>
<sequence>MLSHTMKARVHAATSATRASAKPSQSPHKWSACVIPQAWHKAIGAWNRCQIGHRSHYSIERVLALQEYIQHTSFLRAFAVCFLAPIPATAVALVIDCIPLRPPSDGWQANYMLWVRLFLSMFVVSIGLVLQVNGAAAKNIITNAAALRICLCSSFLYVAMSIAVAAVLKFPIPFGYVLMVGPYITIFSIVCAFSIGFQELEKPPILRKQLFTLGLIIFAQGIVAVAYPIFNAVFIRLSGISQTAFVFVMPLIKFTTKQIISRSAESLHEYVGPIVVFSVDVFNVFYVSICMQTATSTTTALIFIASDSFHVVLALRDIFQRQTASQVGSHDSRVVESHPQTT</sequence>
<protein>
    <submittedName>
        <fullName evidence="2">Unnamed protein product</fullName>
    </submittedName>
</protein>
<reference evidence="2" key="1">
    <citation type="submission" date="2023-04" db="EMBL/GenBank/DDBJ databases">
        <title>Phytophthora fragariaefolia NBRC 109709.</title>
        <authorList>
            <person name="Ichikawa N."/>
            <person name="Sato H."/>
            <person name="Tonouchi N."/>
        </authorList>
    </citation>
    <scope>NUCLEOTIDE SEQUENCE</scope>
    <source>
        <strain evidence="2">NBRC 109709</strain>
    </source>
</reference>
<feature type="transmembrane region" description="Helical" evidence="1">
    <location>
        <begin position="115"/>
        <end position="133"/>
    </location>
</feature>
<dbReference type="OrthoDB" id="126029at2759"/>
<name>A0A9W7CMQ2_9STRA</name>
<evidence type="ECO:0000256" key="1">
    <source>
        <dbReference type="SAM" id="Phobius"/>
    </source>
</evidence>
<feature type="transmembrane region" description="Helical" evidence="1">
    <location>
        <begin position="233"/>
        <end position="252"/>
    </location>
</feature>
<evidence type="ECO:0000313" key="3">
    <source>
        <dbReference type="Proteomes" id="UP001165121"/>
    </source>
</evidence>
<dbReference type="Proteomes" id="UP001165121">
    <property type="component" value="Unassembled WGS sequence"/>
</dbReference>
<comment type="caution">
    <text evidence="2">The sequence shown here is derived from an EMBL/GenBank/DDBJ whole genome shotgun (WGS) entry which is preliminary data.</text>
</comment>
<gene>
    <name evidence="2" type="ORF">Pfra01_000767100</name>
</gene>
<keyword evidence="1" id="KW-0812">Transmembrane</keyword>
<feature type="transmembrane region" description="Helical" evidence="1">
    <location>
        <begin position="209"/>
        <end position="227"/>
    </location>
</feature>
<keyword evidence="3" id="KW-1185">Reference proteome</keyword>
<feature type="transmembrane region" description="Helical" evidence="1">
    <location>
        <begin position="74"/>
        <end position="95"/>
    </location>
</feature>
<organism evidence="2 3">
    <name type="scientific">Phytophthora fragariaefolia</name>
    <dbReference type="NCBI Taxonomy" id="1490495"/>
    <lineage>
        <taxon>Eukaryota</taxon>
        <taxon>Sar</taxon>
        <taxon>Stramenopiles</taxon>
        <taxon>Oomycota</taxon>
        <taxon>Peronosporomycetes</taxon>
        <taxon>Peronosporales</taxon>
        <taxon>Peronosporaceae</taxon>
        <taxon>Phytophthora</taxon>
    </lineage>
</organism>
<feature type="transmembrane region" description="Helical" evidence="1">
    <location>
        <begin position="145"/>
        <end position="168"/>
    </location>
</feature>
<keyword evidence="1" id="KW-1133">Transmembrane helix</keyword>
<accession>A0A9W7CMQ2</accession>
<keyword evidence="1" id="KW-0472">Membrane</keyword>
<feature type="transmembrane region" description="Helical" evidence="1">
    <location>
        <begin position="174"/>
        <end position="197"/>
    </location>
</feature>
<proteinExistence type="predicted"/>
<evidence type="ECO:0000313" key="2">
    <source>
        <dbReference type="EMBL" id="GMF32335.1"/>
    </source>
</evidence>